<comment type="caution">
    <text evidence="2">The sequence shown here is derived from an EMBL/GenBank/DDBJ whole genome shotgun (WGS) entry which is preliminary data.</text>
</comment>
<protein>
    <submittedName>
        <fullName evidence="2">Uncharacterized protein</fullName>
    </submittedName>
</protein>
<evidence type="ECO:0000313" key="2">
    <source>
        <dbReference type="EMBL" id="MQM08381.1"/>
    </source>
</evidence>
<name>A0A843WSV8_COLES</name>
<gene>
    <name evidence="2" type="ORF">Taro_041236</name>
</gene>
<feature type="region of interest" description="Disordered" evidence="1">
    <location>
        <begin position="133"/>
        <end position="158"/>
    </location>
</feature>
<evidence type="ECO:0000256" key="1">
    <source>
        <dbReference type="SAM" id="MobiDB-lite"/>
    </source>
</evidence>
<sequence length="406" mass="46258">MGEYIAVRVEDDETVESMFDLYPSHVSSVQLYLEKEDIDNISIQDNDEVQTHGHIDDNLHTQHYEYQQPTGHFTRMLNDDVDSTGFYSANERDVWSIGYGGGSSQYPFMPITDPSHTFPSASSSGHHVTEEHVIEEDEEDEIDSQDDIDDNENMEEGDDEPLFDIARVNNTKIEYEQDPPDVFTSDHWIDEATMNNSHEGIDVPCTFEGEEPHIVDIGLRIEVLHCNLHLVAGKVVIHVADAFICIWIRLKKGHLIIIVVIVANQDIIEVYVQGHNPLITIKLDNQEDYQMWHHRADYIIPPDEETVGIGRGEYMAWYWSITRQYIARPGFNYDMRYEPRDHIERSLRTDSSTSHTGPSEPCAGTPQQPDDAGPSHFSPDVMTVLQYGLYDVGASQILTDEGMTDT</sequence>
<dbReference type="EMBL" id="NMUH01004108">
    <property type="protein sequence ID" value="MQM08381.1"/>
    <property type="molecule type" value="Genomic_DNA"/>
</dbReference>
<proteinExistence type="predicted"/>
<feature type="region of interest" description="Disordered" evidence="1">
    <location>
        <begin position="346"/>
        <end position="378"/>
    </location>
</feature>
<keyword evidence="3" id="KW-1185">Reference proteome</keyword>
<accession>A0A843WSV8</accession>
<reference evidence="2" key="1">
    <citation type="submission" date="2017-07" db="EMBL/GenBank/DDBJ databases">
        <title>Taro Niue Genome Assembly and Annotation.</title>
        <authorList>
            <person name="Atibalentja N."/>
            <person name="Keating K."/>
            <person name="Fields C.J."/>
        </authorList>
    </citation>
    <scope>NUCLEOTIDE SEQUENCE</scope>
    <source>
        <strain evidence="2">Niue_2</strain>
        <tissue evidence="2">Leaf</tissue>
    </source>
</reference>
<organism evidence="2 3">
    <name type="scientific">Colocasia esculenta</name>
    <name type="common">Wild taro</name>
    <name type="synonym">Arum esculentum</name>
    <dbReference type="NCBI Taxonomy" id="4460"/>
    <lineage>
        <taxon>Eukaryota</taxon>
        <taxon>Viridiplantae</taxon>
        <taxon>Streptophyta</taxon>
        <taxon>Embryophyta</taxon>
        <taxon>Tracheophyta</taxon>
        <taxon>Spermatophyta</taxon>
        <taxon>Magnoliopsida</taxon>
        <taxon>Liliopsida</taxon>
        <taxon>Araceae</taxon>
        <taxon>Aroideae</taxon>
        <taxon>Colocasieae</taxon>
        <taxon>Colocasia</taxon>
    </lineage>
</organism>
<evidence type="ECO:0000313" key="3">
    <source>
        <dbReference type="Proteomes" id="UP000652761"/>
    </source>
</evidence>
<dbReference type="Proteomes" id="UP000652761">
    <property type="component" value="Unassembled WGS sequence"/>
</dbReference>
<dbReference type="AlphaFoldDB" id="A0A843WSV8"/>